<name>A0ABS4IF19_9BACI</name>
<gene>
    <name evidence="1" type="ORF">J2Z83_001319</name>
</gene>
<evidence type="ECO:0000313" key="2">
    <source>
        <dbReference type="Proteomes" id="UP001519345"/>
    </source>
</evidence>
<evidence type="ECO:0000313" key="1">
    <source>
        <dbReference type="EMBL" id="MBP1969215.1"/>
    </source>
</evidence>
<dbReference type="EMBL" id="JAGGKX010000005">
    <property type="protein sequence ID" value="MBP1969215.1"/>
    <property type="molecule type" value="Genomic_DNA"/>
</dbReference>
<organism evidence="1 2">
    <name type="scientific">Virgibacillus natechei</name>
    <dbReference type="NCBI Taxonomy" id="1216297"/>
    <lineage>
        <taxon>Bacteria</taxon>
        <taxon>Bacillati</taxon>
        <taxon>Bacillota</taxon>
        <taxon>Bacilli</taxon>
        <taxon>Bacillales</taxon>
        <taxon>Bacillaceae</taxon>
        <taxon>Virgibacillus</taxon>
    </lineage>
</organism>
<keyword evidence="2" id="KW-1185">Reference proteome</keyword>
<comment type="caution">
    <text evidence="1">The sequence shown here is derived from an EMBL/GenBank/DDBJ whole genome shotgun (WGS) entry which is preliminary data.</text>
</comment>
<dbReference type="Proteomes" id="UP001519345">
    <property type="component" value="Unassembled WGS sequence"/>
</dbReference>
<protein>
    <submittedName>
        <fullName evidence="1">Uncharacterized protein</fullName>
    </submittedName>
</protein>
<sequence>MQREDQIIDMLEGILSKLDERSKSVENHSFRDGNREPAEKNDGILKDLATQIELLREDVWQNRVDIHRIKNKLGIK</sequence>
<dbReference type="RefSeq" id="WP_209462423.1">
    <property type="nucleotide sequence ID" value="NZ_CP110224.1"/>
</dbReference>
<proteinExistence type="predicted"/>
<accession>A0ABS4IF19</accession>
<reference evidence="1 2" key="1">
    <citation type="submission" date="2021-03" db="EMBL/GenBank/DDBJ databases">
        <title>Genomic Encyclopedia of Type Strains, Phase IV (KMG-IV): sequencing the most valuable type-strain genomes for metagenomic binning, comparative biology and taxonomic classification.</title>
        <authorList>
            <person name="Goeker M."/>
        </authorList>
    </citation>
    <scope>NUCLEOTIDE SEQUENCE [LARGE SCALE GENOMIC DNA]</scope>
    <source>
        <strain evidence="1 2">DSM 25609</strain>
    </source>
</reference>